<dbReference type="InterPro" id="IPR001047">
    <property type="entry name" value="Ribosomal_eS8"/>
</dbReference>
<keyword evidence="7" id="KW-1185">Reference proteome</keyword>
<reference evidence="6 7" key="1">
    <citation type="journal article" date="2019" name="Front. Microbiol.">
        <title>Ammonia Oxidation by the Arctic Terrestrial Thaumarchaeote Candidatus Nitrosocosmicus arcticus Is Stimulated by Increasing Temperatures.</title>
        <authorList>
            <person name="Alves R.J.E."/>
            <person name="Kerou M."/>
            <person name="Zappe A."/>
            <person name="Bittner R."/>
            <person name="Abby S.S."/>
            <person name="Schmidt H.A."/>
            <person name="Pfeifer K."/>
            <person name="Schleper C."/>
        </authorList>
    </citation>
    <scope>NUCLEOTIDE SEQUENCE [LARGE SCALE GENOMIC DNA]</scope>
    <source>
        <strain evidence="6 7">Kfb</strain>
    </source>
</reference>
<evidence type="ECO:0000313" key="7">
    <source>
        <dbReference type="Proteomes" id="UP000315289"/>
    </source>
</evidence>
<dbReference type="InterPro" id="IPR020919">
    <property type="entry name" value="Ribosomal_protein_eS8_arc"/>
</dbReference>
<evidence type="ECO:0000256" key="5">
    <source>
        <dbReference type="HAMAP-Rule" id="MF_00029"/>
    </source>
</evidence>
<dbReference type="HAMAP" id="MF_00029">
    <property type="entry name" value="Ribosomal_eS8"/>
    <property type="match status" value="1"/>
</dbReference>
<keyword evidence="2 5" id="KW-0689">Ribosomal protein</keyword>
<dbReference type="EMBL" id="VOAH01000001">
    <property type="protein sequence ID" value="TVP41612.1"/>
    <property type="molecule type" value="Genomic_DNA"/>
</dbReference>
<dbReference type="OrthoDB" id="372305at2157"/>
<keyword evidence="3 5" id="KW-0687">Ribonucleoprotein</keyword>
<dbReference type="Gene3D" id="2.40.10.310">
    <property type="match status" value="1"/>
</dbReference>
<comment type="subunit">
    <text evidence="5">Part of the 30S ribosomal subunit.</text>
</comment>
<evidence type="ECO:0000256" key="4">
    <source>
        <dbReference type="ARBA" id="ARBA00035277"/>
    </source>
</evidence>
<organism evidence="6 7">
    <name type="scientific">Candidatus Nitrosocosmicus arcticus</name>
    <dbReference type="NCBI Taxonomy" id="2035267"/>
    <lineage>
        <taxon>Archaea</taxon>
        <taxon>Nitrososphaerota</taxon>
        <taxon>Nitrososphaeria</taxon>
        <taxon>Nitrososphaerales</taxon>
        <taxon>Nitrososphaeraceae</taxon>
        <taxon>Candidatus Nitrosocosmicus</taxon>
    </lineage>
</organism>
<proteinExistence type="inferred from homology"/>
<dbReference type="InterPro" id="IPR022309">
    <property type="entry name" value="Ribosomal_Se8/biogenesis_NSA2"/>
</dbReference>
<dbReference type="CDD" id="cd11382">
    <property type="entry name" value="Ribosomal_S8e"/>
    <property type="match status" value="1"/>
</dbReference>
<dbReference type="GO" id="GO:0003735">
    <property type="term" value="F:structural constituent of ribosome"/>
    <property type="evidence" value="ECO:0007669"/>
    <property type="project" value="InterPro"/>
</dbReference>
<dbReference type="NCBIfam" id="TIGR00307">
    <property type="entry name" value="eS8"/>
    <property type="match status" value="1"/>
</dbReference>
<dbReference type="GO" id="GO:0005840">
    <property type="term" value="C:ribosome"/>
    <property type="evidence" value="ECO:0007669"/>
    <property type="project" value="UniProtKB-KW"/>
</dbReference>
<evidence type="ECO:0000256" key="3">
    <source>
        <dbReference type="ARBA" id="ARBA00023274"/>
    </source>
</evidence>
<evidence type="ECO:0000256" key="1">
    <source>
        <dbReference type="ARBA" id="ARBA00005257"/>
    </source>
</evidence>
<evidence type="ECO:0000256" key="2">
    <source>
        <dbReference type="ARBA" id="ARBA00022980"/>
    </source>
</evidence>
<protein>
    <recommendedName>
        <fullName evidence="4 5">Small ribosomal subunit protein eS8</fullName>
    </recommendedName>
</protein>
<dbReference type="Proteomes" id="UP000315289">
    <property type="component" value="Unassembled WGS sequence"/>
</dbReference>
<evidence type="ECO:0000313" key="6">
    <source>
        <dbReference type="EMBL" id="TVP41612.1"/>
    </source>
</evidence>
<comment type="similarity">
    <text evidence="1 5">Belongs to the eukaryotic ribosomal protein eS8 family.</text>
</comment>
<sequence>MRKSIENLGGRKLTGGRIIPNRTRRKYEIDRYPNEPIVGQTKNVIRRVRGNNVKVAYKFAEFANVNDMDTKKTTKVKIIRVTKNPANKDYERRGVVTKGSILETELGLAKVISRPGQDGVVNAVIIKQ</sequence>
<dbReference type="RefSeq" id="WP_144728218.1">
    <property type="nucleotide sequence ID" value="NZ_ML675578.1"/>
</dbReference>
<dbReference type="Pfam" id="PF01201">
    <property type="entry name" value="Ribosomal_S8e"/>
    <property type="match status" value="1"/>
</dbReference>
<comment type="caution">
    <text evidence="6">The sequence shown here is derived from an EMBL/GenBank/DDBJ whole genome shotgun (WGS) entry which is preliminary data.</text>
</comment>
<gene>
    <name evidence="5 6" type="primary">rps8e</name>
    <name evidence="6" type="ORF">NARC_10017</name>
</gene>
<dbReference type="GO" id="GO:1990904">
    <property type="term" value="C:ribonucleoprotein complex"/>
    <property type="evidence" value="ECO:0007669"/>
    <property type="project" value="UniProtKB-KW"/>
</dbReference>
<name>A0A557SYD9_9ARCH</name>
<dbReference type="AlphaFoldDB" id="A0A557SYD9"/>
<accession>A0A557SYD9</accession>
<dbReference type="GO" id="GO:0006412">
    <property type="term" value="P:translation"/>
    <property type="evidence" value="ECO:0007669"/>
    <property type="project" value="UniProtKB-UniRule"/>
</dbReference>